<protein>
    <submittedName>
        <fullName evidence="2">Uncharacterized protein</fullName>
    </submittedName>
</protein>
<feature type="region of interest" description="Disordered" evidence="1">
    <location>
        <begin position="1"/>
        <end position="54"/>
    </location>
</feature>
<comment type="caution">
    <text evidence="2">The sequence shown here is derived from an EMBL/GenBank/DDBJ whole genome shotgun (WGS) entry which is preliminary data.</text>
</comment>
<evidence type="ECO:0000256" key="1">
    <source>
        <dbReference type="SAM" id="MobiDB-lite"/>
    </source>
</evidence>
<accession>A0A921Q597</accession>
<reference evidence="2" key="1">
    <citation type="journal article" date="2019" name="BMC Genomics">
        <title>A new reference genome for Sorghum bicolor reveals high levels of sequence similarity between sweet and grain genotypes: implications for the genetics of sugar metabolism.</title>
        <authorList>
            <person name="Cooper E.A."/>
            <person name="Brenton Z.W."/>
            <person name="Flinn B.S."/>
            <person name="Jenkins J."/>
            <person name="Shu S."/>
            <person name="Flowers D."/>
            <person name="Luo F."/>
            <person name="Wang Y."/>
            <person name="Xia P."/>
            <person name="Barry K."/>
            <person name="Daum C."/>
            <person name="Lipzen A."/>
            <person name="Yoshinaga Y."/>
            <person name="Schmutz J."/>
            <person name="Saski C."/>
            <person name="Vermerris W."/>
            <person name="Kresovich S."/>
        </authorList>
    </citation>
    <scope>NUCLEOTIDE SEQUENCE</scope>
</reference>
<gene>
    <name evidence="2" type="ORF">BDA96_10G151000</name>
</gene>
<dbReference type="EMBL" id="CM027689">
    <property type="protein sequence ID" value="KAG0513996.1"/>
    <property type="molecule type" value="Genomic_DNA"/>
</dbReference>
<reference evidence="2" key="2">
    <citation type="submission" date="2020-10" db="EMBL/GenBank/DDBJ databases">
        <authorList>
            <person name="Cooper E.A."/>
            <person name="Brenton Z.W."/>
            <person name="Flinn B.S."/>
            <person name="Jenkins J."/>
            <person name="Shu S."/>
            <person name="Flowers D."/>
            <person name="Luo F."/>
            <person name="Wang Y."/>
            <person name="Xia P."/>
            <person name="Barry K."/>
            <person name="Daum C."/>
            <person name="Lipzen A."/>
            <person name="Yoshinaga Y."/>
            <person name="Schmutz J."/>
            <person name="Saski C."/>
            <person name="Vermerris W."/>
            <person name="Kresovich S."/>
        </authorList>
    </citation>
    <scope>NUCLEOTIDE SEQUENCE</scope>
</reference>
<proteinExistence type="predicted"/>
<dbReference type="AlphaFoldDB" id="A0A921Q597"/>
<dbReference type="Proteomes" id="UP000807115">
    <property type="component" value="Chromosome 10"/>
</dbReference>
<name>A0A921Q597_SORBI</name>
<evidence type="ECO:0000313" key="2">
    <source>
        <dbReference type="EMBL" id="KAG0513996.1"/>
    </source>
</evidence>
<sequence length="176" mass="18307">MLALAQPSLLSEKLSQQRGYPFSHEVRENDSSTSSSQTRQQERKRSGVWDCSRPTRPALARPCSRLARGQAAASGLLGRALVPRGRAHAGPELRQDGGRAGALARRAASRWVAPVPTPCPAGAETEGLARASRGAVPAAGPPLCSRLAGSSQGRAPWAAHAGAISSVFRTAVGPIC</sequence>
<evidence type="ECO:0000313" key="3">
    <source>
        <dbReference type="Proteomes" id="UP000807115"/>
    </source>
</evidence>
<organism evidence="2 3">
    <name type="scientific">Sorghum bicolor</name>
    <name type="common">Sorghum</name>
    <name type="synonym">Sorghum vulgare</name>
    <dbReference type="NCBI Taxonomy" id="4558"/>
    <lineage>
        <taxon>Eukaryota</taxon>
        <taxon>Viridiplantae</taxon>
        <taxon>Streptophyta</taxon>
        <taxon>Embryophyta</taxon>
        <taxon>Tracheophyta</taxon>
        <taxon>Spermatophyta</taxon>
        <taxon>Magnoliopsida</taxon>
        <taxon>Liliopsida</taxon>
        <taxon>Poales</taxon>
        <taxon>Poaceae</taxon>
        <taxon>PACMAD clade</taxon>
        <taxon>Panicoideae</taxon>
        <taxon>Andropogonodae</taxon>
        <taxon>Andropogoneae</taxon>
        <taxon>Sorghinae</taxon>
        <taxon>Sorghum</taxon>
    </lineage>
</organism>